<proteinExistence type="predicted"/>
<dbReference type="InterPro" id="IPR025510">
    <property type="entry name" value="DUF4397"/>
</dbReference>
<dbReference type="Pfam" id="PF14344">
    <property type="entry name" value="DUF4397"/>
    <property type="match status" value="1"/>
</dbReference>
<accession>A0A2N5M329</accession>
<comment type="caution">
    <text evidence="2">The sequence shown here is derived from an EMBL/GenBank/DDBJ whole genome shotgun (WGS) entry which is preliminary data.</text>
</comment>
<gene>
    <name evidence="2" type="ORF">CUU66_17140</name>
</gene>
<dbReference type="EMBL" id="PGUY01000053">
    <property type="protein sequence ID" value="PLT28742.1"/>
    <property type="molecule type" value="Genomic_DNA"/>
</dbReference>
<reference evidence="2 3" key="1">
    <citation type="submission" date="2017-11" db="EMBL/GenBank/DDBJ databases">
        <title>Comparitive Functional Genomics of Dry Heat Resistant strains isolated from the Viking Spacecraft.</title>
        <authorList>
            <person name="Seuylemezian A."/>
            <person name="Cooper K."/>
            <person name="Vaishampayan P."/>
        </authorList>
    </citation>
    <scope>NUCLEOTIDE SEQUENCE [LARGE SCALE GENOMIC DNA]</scope>
    <source>
        <strain evidence="2 3">V1-29</strain>
    </source>
</reference>
<protein>
    <recommendedName>
        <fullName evidence="1">DUF4397 domain-containing protein</fullName>
    </recommendedName>
</protein>
<dbReference type="Proteomes" id="UP000234748">
    <property type="component" value="Unassembled WGS sequence"/>
</dbReference>
<dbReference type="OrthoDB" id="9783299at2"/>
<organism evidence="2 3">
    <name type="scientific">Peribacillus deserti</name>
    <dbReference type="NCBI Taxonomy" id="673318"/>
    <lineage>
        <taxon>Bacteria</taxon>
        <taxon>Bacillati</taxon>
        <taxon>Bacillota</taxon>
        <taxon>Bacilli</taxon>
        <taxon>Bacillales</taxon>
        <taxon>Bacillaceae</taxon>
        <taxon>Peribacillus</taxon>
    </lineage>
</organism>
<dbReference type="AlphaFoldDB" id="A0A2N5M329"/>
<feature type="domain" description="DUF4397" evidence="1">
    <location>
        <begin position="57"/>
        <end position="170"/>
    </location>
</feature>
<sequence>MLLKRDAEHYFQKAAKYDLLASYYKYTNPDLHIQYYSKHLRNLQKAVQGVRTGPAPSRVRIIHASPDSPNVDIYVNGMRTMRDVTYKHVSDYLSLPPGRYQIDIYPAGTMVSTVISRKVNVAAGKFYTLAAIGPAKNLRLMPIEDHLFVPSSETKVRFAHFSPDAPSVDLAVKNGDVIFSKAEFRNVTDYVGLTPMTMDLEVRLAGSSTVVLSLPNVRLNPNTAYTILVLGSSKGRPELEAIIVSP</sequence>
<evidence type="ECO:0000313" key="3">
    <source>
        <dbReference type="Proteomes" id="UP000234748"/>
    </source>
</evidence>
<evidence type="ECO:0000259" key="1">
    <source>
        <dbReference type="Pfam" id="PF14344"/>
    </source>
</evidence>
<evidence type="ECO:0000313" key="2">
    <source>
        <dbReference type="EMBL" id="PLT28742.1"/>
    </source>
</evidence>
<name>A0A2N5M329_9BACI</name>
<keyword evidence="3" id="KW-1185">Reference proteome</keyword>